<dbReference type="EMBL" id="ABXH02000005">
    <property type="protein sequence ID" value="EEP44809.1"/>
    <property type="molecule type" value="Genomic_DNA"/>
</dbReference>
<organism evidence="1 2">
    <name type="scientific">Collinsella intestinalis DSM 13280</name>
    <dbReference type="NCBI Taxonomy" id="521003"/>
    <lineage>
        <taxon>Bacteria</taxon>
        <taxon>Bacillati</taxon>
        <taxon>Actinomycetota</taxon>
        <taxon>Coriobacteriia</taxon>
        <taxon>Coriobacteriales</taxon>
        <taxon>Coriobacteriaceae</taxon>
        <taxon>Collinsella</taxon>
    </lineage>
</organism>
<gene>
    <name evidence="1" type="ORF">COLINT_02307</name>
</gene>
<accession>C4F8D7</accession>
<sequence>MSVSYSCWQFSAAREIGGLLEDDDEGESPPFLFEDRLQFMQDVLFPLYFEHVRGGRRKRELDHR</sequence>
<reference evidence="1 2" key="1">
    <citation type="submission" date="2009-04" db="EMBL/GenBank/DDBJ databases">
        <authorList>
            <person name="Weinstock G."/>
            <person name="Sodergren E."/>
            <person name="Clifton S."/>
            <person name="Fulton L."/>
            <person name="Fulton B."/>
            <person name="Courtney L."/>
            <person name="Fronick C."/>
            <person name="Harrison M."/>
            <person name="Strong C."/>
            <person name="Farmer C."/>
            <person name="Delahaunty K."/>
            <person name="Markovic C."/>
            <person name="Hall O."/>
            <person name="Minx P."/>
            <person name="Tomlinson C."/>
            <person name="Mitreva M."/>
            <person name="Nelson J."/>
            <person name="Hou S."/>
            <person name="Wollam A."/>
            <person name="Pepin K.H."/>
            <person name="Johnson M."/>
            <person name="Bhonagiri V."/>
            <person name="Nash W.E."/>
            <person name="Warren W."/>
            <person name="Chinwalla A."/>
            <person name="Mardis E.R."/>
            <person name="Wilson R.K."/>
        </authorList>
    </citation>
    <scope>NUCLEOTIDE SEQUENCE [LARGE SCALE GENOMIC DNA]</scope>
    <source>
        <strain evidence="1 2">DSM 13280</strain>
    </source>
</reference>
<dbReference type="Proteomes" id="UP000003295">
    <property type="component" value="Unassembled WGS sequence"/>
</dbReference>
<protein>
    <submittedName>
        <fullName evidence="1">Uncharacterized protein</fullName>
    </submittedName>
</protein>
<comment type="caution">
    <text evidence="1">The sequence shown here is derived from an EMBL/GenBank/DDBJ whole genome shotgun (WGS) entry which is preliminary data.</text>
</comment>
<dbReference type="STRING" id="521003.COLINT_02307"/>
<evidence type="ECO:0000313" key="2">
    <source>
        <dbReference type="Proteomes" id="UP000003295"/>
    </source>
</evidence>
<dbReference type="HOGENOM" id="CLU_2859982_0_0_11"/>
<proteinExistence type="predicted"/>
<name>C4F8D7_9ACTN</name>
<evidence type="ECO:0000313" key="1">
    <source>
        <dbReference type="EMBL" id="EEP44809.1"/>
    </source>
</evidence>
<dbReference type="AlphaFoldDB" id="C4F8D7"/>